<dbReference type="Gene3D" id="3.50.50.60">
    <property type="entry name" value="FAD/NAD(P)-binding domain"/>
    <property type="match status" value="1"/>
</dbReference>
<evidence type="ECO:0000313" key="2">
    <source>
        <dbReference type="EMBL" id="MTI27483.1"/>
    </source>
</evidence>
<evidence type="ECO:0000259" key="1">
    <source>
        <dbReference type="Pfam" id="PF01494"/>
    </source>
</evidence>
<feature type="domain" description="FAD-binding" evidence="1">
    <location>
        <begin position="17"/>
        <end position="346"/>
    </location>
</feature>
<dbReference type="RefSeq" id="WP_155174484.1">
    <property type="nucleotide sequence ID" value="NZ_BAAAFL010000002.1"/>
</dbReference>
<dbReference type="PANTHER" id="PTHR46865">
    <property type="entry name" value="OXIDOREDUCTASE-RELATED"/>
    <property type="match status" value="1"/>
</dbReference>
<dbReference type="InterPro" id="IPR036188">
    <property type="entry name" value="FAD/NAD-bd_sf"/>
</dbReference>
<dbReference type="InterPro" id="IPR051704">
    <property type="entry name" value="FAD_aromatic-hydroxylase"/>
</dbReference>
<organism evidence="2 3">
    <name type="scientific">Fulvivirga kasyanovii</name>
    <dbReference type="NCBI Taxonomy" id="396812"/>
    <lineage>
        <taxon>Bacteria</taxon>
        <taxon>Pseudomonadati</taxon>
        <taxon>Bacteroidota</taxon>
        <taxon>Cytophagia</taxon>
        <taxon>Cytophagales</taxon>
        <taxon>Fulvivirgaceae</taxon>
        <taxon>Fulvivirga</taxon>
    </lineage>
</organism>
<evidence type="ECO:0000313" key="3">
    <source>
        <dbReference type="Proteomes" id="UP000798808"/>
    </source>
</evidence>
<dbReference type="SUPFAM" id="SSF51905">
    <property type="entry name" value="FAD/NAD(P)-binding domain"/>
    <property type="match status" value="1"/>
</dbReference>
<reference evidence="2 3" key="1">
    <citation type="submission" date="2019-02" db="EMBL/GenBank/DDBJ databases">
        <authorList>
            <person name="Goldberg S.R."/>
            <person name="Haltli B.A."/>
            <person name="Correa H."/>
            <person name="Russell K.G."/>
        </authorList>
    </citation>
    <scope>NUCLEOTIDE SEQUENCE [LARGE SCALE GENOMIC DNA]</scope>
    <source>
        <strain evidence="2 3">JCM 16186</strain>
    </source>
</reference>
<dbReference type="PANTHER" id="PTHR46865:SF8">
    <property type="entry name" value="POSSIBLE OXIDOREDUCTASE"/>
    <property type="match status" value="1"/>
</dbReference>
<gene>
    <name evidence="2" type="ORF">E1163_21180</name>
</gene>
<proteinExistence type="predicted"/>
<protein>
    <submittedName>
        <fullName evidence="2">FAD-dependent monooxygenase</fullName>
    </submittedName>
</protein>
<dbReference type="GO" id="GO:0004497">
    <property type="term" value="F:monooxygenase activity"/>
    <property type="evidence" value="ECO:0007669"/>
    <property type="project" value="UniProtKB-KW"/>
</dbReference>
<keyword evidence="3" id="KW-1185">Reference proteome</keyword>
<keyword evidence="2" id="KW-0503">Monooxygenase</keyword>
<keyword evidence="2" id="KW-0560">Oxidoreductase</keyword>
<accession>A0ABW9RW77</accession>
<name>A0ABW9RW77_9BACT</name>
<dbReference type="EMBL" id="SMLW01000630">
    <property type="protein sequence ID" value="MTI27483.1"/>
    <property type="molecule type" value="Genomic_DNA"/>
</dbReference>
<sequence length="396" mass="44318">MKENITTPTENQEKGKFKTLIVGAGIAGLTLAALLEQRGERPVIIEKEDEHSFNHSGYMLGMLPLGGRVLNTLNLRQTYLEHSVSVHNYTLHNQKGEAVNSFPTDQITTEYGDYQGISRPEFMNILLSAVKSPIHFNTTVKSIYYSNKRPQVTFNDGSESAYDLVVIADGLHSSTRDLLLGRHEYKYYETRWGGWVTWIDAMPTLEGEYKEYWMPGKFMGLYPVKDKIGVFLGGDTKAITKIGPRKLAKQARKSLSKISPEASAALDAFDTSEEMFFWDFHDCRTKTWCKGNVALLGDAATGFLPTAGIGASMAMDSAAALDDELSRADHDHISYALKLYEERQKGRVEKAQSDSRFLGKLMFIKSPLLAALRDKVVGFYSMDMFLKGIKSVMEGK</sequence>
<dbReference type="PRINTS" id="PR00420">
    <property type="entry name" value="RNGMNOXGNASE"/>
</dbReference>
<dbReference type="Proteomes" id="UP000798808">
    <property type="component" value="Unassembled WGS sequence"/>
</dbReference>
<comment type="caution">
    <text evidence="2">The sequence shown here is derived from an EMBL/GenBank/DDBJ whole genome shotgun (WGS) entry which is preliminary data.</text>
</comment>
<dbReference type="Pfam" id="PF01494">
    <property type="entry name" value="FAD_binding_3"/>
    <property type="match status" value="1"/>
</dbReference>
<dbReference type="InterPro" id="IPR002938">
    <property type="entry name" value="FAD-bd"/>
</dbReference>